<feature type="compositionally biased region" description="Polar residues" evidence="8">
    <location>
        <begin position="61"/>
        <end position="70"/>
    </location>
</feature>
<feature type="compositionally biased region" description="Polar residues" evidence="8">
    <location>
        <begin position="1477"/>
        <end position="1489"/>
    </location>
</feature>
<evidence type="ECO:0000313" key="12">
    <source>
        <dbReference type="Proteomes" id="UP000182235"/>
    </source>
</evidence>
<evidence type="ECO:0000256" key="8">
    <source>
        <dbReference type="SAM" id="MobiDB-lite"/>
    </source>
</evidence>
<dbReference type="VEuPathDB" id="FungiDB:AJ78_06153"/>
<feature type="region of interest" description="Disordered" evidence="8">
    <location>
        <begin position="1056"/>
        <end position="1080"/>
    </location>
</feature>
<organism evidence="11 12">
    <name type="scientific">Emergomyces pasteurianus Ep9510</name>
    <dbReference type="NCBI Taxonomy" id="1447872"/>
    <lineage>
        <taxon>Eukaryota</taxon>
        <taxon>Fungi</taxon>
        <taxon>Dikarya</taxon>
        <taxon>Ascomycota</taxon>
        <taxon>Pezizomycotina</taxon>
        <taxon>Eurotiomycetes</taxon>
        <taxon>Eurotiomycetidae</taxon>
        <taxon>Onygenales</taxon>
        <taxon>Ajellomycetaceae</taxon>
        <taxon>Emergomyces</taxon>
    </lineage>
</organism>
<dbReference type="OrthoDB" id="28208at2759"/>
<evidence type="ECO:0000256" key="4">
    <source>
        <dbReference type="ARBA" id="ARBA00022692"/>
    </source>
</evidence>
<feature type="transmembrane region" description="Helical" evidence="9">
    <location>
        <begin position="464"/>
        <end position="481"/>
    </location>
</feature>
<feature type="transmembrane region" description="Helical" evidence="9">
    <location>
        <begin position="161"/>
        <end position="180"/>
    </location>
</feature>
<keyword evidence="5" id="KW-0029">Amino-acid transport</keyword>
<dbReference type="STRING" id="1447872.A0A1J9PBH1"/>
<evidence type="ECO:0000256" key="9">
    <source>
        <dbReference type="SAM" id="Phobius"/>
    </source>
</evidence>
<dbReference type="EMBL" id="LGRN01000305">
    <property type="protein sequence ID" value="OJD13382.1"/>
    <property type="molecule type" value="Genomic_DNA"/>
</dbReference>
<name>A0A1J9PBH1_9EURO</name>
<dbReference type="GO" id="GO:0016020">
    <property type="term" value="C:membrane"/>
    <property type="evidence" value="ECO:0007669"/>
    <property type="project" value="UniProtKB-SubCell"/>
</dbReference>
<feature type="transmembrane region" description="Helical" evidence="9">
    <location>
        <begin position="186"/>
        <end position="209"/>
    </location>
</feature>
<evidence type="ECO:0000256" key="6">
    <source>
        <dbReference type="ARBA" id="ARBA00022989"/>
    </source>
</evidence>
<feature type="region of interest" description="Disordered" evidence="8">
    <location>
        <begin position="989"/>
        <end position="1009"/>
    </location>
</feature>
<feature type="compositionally biased region" description="Polar residues" evidence="8">
    <location>
        <begin position="1507"/>
        <end position="1516"/>
    </location>
</feature>
<dbReference type="PANTHER" id="PTHR22950:SF458">
    <property type="entry name" value="SODIUM-COUPLED NEUTRAL AMINO ACID TRANSPORTER 11-RELATED"/>
    <property type="match status" value="1"/>
</dbReference>
<feature type="region of interest" description="Disordered" evidence="8">
    <location>
        <begin position="1507"/>
        <end position="1528"/>
    </location>
</feature>
<feature type="region of interest" description="Disordered" evidence="8">
    <location>
        <begin position="1182"/>
        <end position="1209"/>
    </location>
</feature>
<keyword evidence="6 9" id="KW-1133">Transmembrane helix</keyword>
<proteinExistence type="inferred from homology"/>
<evidence type="ECO:0000256" key="1">
    <source>
        <dbReference type="ARBA" id="ARBA00004141"/>
    </source>
</evidence>
<feature type="region of interest" description="Disordered" evidence="8">
    <location>
        <begin position="891"/>
        <end position="961"/>
    </location>
</feature>
<evidence type="ECO:0000256" key="3">
    <source>
        <dbReference type="ARBA" id="ARBA00022448"/>
    </source>
</evidence>
<dbReference type="PANTHER" id="PTHR22950">
    <property type="entry name" value="AMINO ACID TRANSPORTER"/>
    <property type="match status" value="1"/>
</dbReference>
<feature type="region of interest" description="Disordered" evidence="8">
    <location>
        <begin position="1541"/>
        <end position="1571"/>
    </location>
</feature>
<evidence type="ECO:0000259" key="10">
    <source>
        <dbReference type="Pfam" id="PF01490"/>
    </source>
</evidence>
<evidence type="ECO:0000313" key="11">
    <source>
        <dbReference type="EMBL" id="OJD13382.1"/>
    </source>
</evidence>
<feature type="compositionally biased region" description="Basic and acidic residues" evidence="8">
    <location>
        <begin position="1"/>
        <end position="14"/>
    </location>
</feature>
<feature type="transmembrane region" description="Helical" evidence="9">
    <location>
        <begin position="424"/>
        <end position="443"/>
    </location>
</feature>
<feature type="region of interest" description="Disordered" evidence="8">
    <location>
        <begin position="1409"/>
        <end position="1449"/>
    </location>
</feature>
<dbReference type="GO" id="GO:0005783">
    <property type="term" value="C:endoplasmic reticulum"/>
    <property type="evidence" value="ECO:0007669"/>
    <property type="project" value="TreeGrafter"/>
</dbReference>
<comment type="similarity">
    <text evidence="2">Belongs to the amino acid/polyamine transporter 2 family.</text>
</comment>
<feature type="compositionally biased region" description="Basic residues" evidence="8">
    <location>
        <begin position="901"/>
        <end position="916"/>
    </location>
</feature>
<evidence type="ECO:0000256" key="5">
    <source>
        <dbReference type="ARBA" id="ARBA00022970"/>
    </source>
</evidence>
<feature type="domain" description="Amino acid transporter transmembrane" evidence="10">
    <location>
        <begin position="156"/>
        <end position="542"/>
    </location>
</feature>
<comment type="subcellular location">
    <subcellularLocation>
        <location evidence="1">Membrane</location>
        <topology evidence="1">Multi-pass membrane protein</topology>
    </subcellularLocation>
</comment>
<keyword evidence="3" id="KW-0813">Transport</keyword>
<feature type="compositionally biased region" description="Basic and acidic residues" evidence="8">
    <location>
        <begin position="1062"/>
        <end position="1076"/>
    </location>
</feature>
<comment type="caution">
    <text evidence="11">The sequence shown here is derived from an EMBL/GenBank/DDBJ whole genome shotgun (WGS) entry which is preliminary data.</text>
</comment>
<feature type="transmembrane region" description="Helical" evidence="9">
    <location>
        <begin position="554"/>
        <end position="577"/>
    </location>
</feature>
<feature type="region of interest" description="Disordered" evidence="8">
    <location>
        <begin position="1647"/>
        <end position="1750"/>
    </location>
</feature>
<feature type="compositionally biased region" description="Polar residues" evidence="8">
    <location>
        <begin position="1674"/>
        <end position="1688"/>
    </location>
</feature>
<protein>
    <recommendedName>
        <fullName evidence="10">Amino acid transporter transmembrane domain-containing protein</fullName>
    </recommendedName>
</protein>
<gene>
    <name evidence="11" type="ORF">AJ78_06153</name>
</gene>
<feature type="transmembrane region" description="Helical" evidence="9">
    <location>
        <begin position="275"/>
        <end position="296"/>
    </location>
</feature>
<feature type="compositionally biased region" description="Polar residues" evidence="8">
    <location>
        <begin position="1419"/>
        <end position="1428"/>
    </location>
</feature>
<feature type="compositionally biased region" description="Polar residues" evidence="8">
    <location>
        <begin position="1541"/>
        <end position="1557"/>
    </location>
</feature>
<feature type="region of interest" description="Disordered" evidence="8">
    <location>
        <begin position="1"/>
        <end position="121"/>
    </location>
</feature>
<dbReference type="InterPro" id="IPR013057">
    <property type="entry name" value="AA_transpt_TM"/>
</dbReference>
<dbReference type="GO" id="GO:0015179">
    <property type="term" value="F:L-amino acid transmembrane transporter activity"/>
    <property type="evidence" value="ECO:0007669"/>
    <property type="project" value="TreeGrafter"/>
</dbReference>
<feature type="transmembrane region" description="Helical" evidence="9">
    <location>
        <begin position="487"/>
        <end position="508"/>
    </location>
</feature>
<feature type="transmembrane region" description="Helical" evidence="9">
    <location>
        <begin position="230"/>
        <end position="255"/>
    </location>
</feature>
<dbReference type="Proteomes" id="UP000182235">
    <property type="component" value="Unassembled WGS sequence"/>
</dbReference>
<accession>A0A1J9PBH1</accession>
<feature type="transmembrane region" description="Helical" evidence="9">
    <location>
        <begin position="308"/>
        <end position="328"/>
    </location>
</feature>
<sequence>MPRGERSDVRKTEGNEAGVEEARALLSLDEDESIAQSASSQSDPPPLHTSKPQAPIYIPPSNGQPRTPRTPNRVRFDLDDDDEEEEEEEDRNAHVGHPSSWLEEDDYMNANGSRSGRSSTGQLAPLLTNIEAPSVTLATSDDFFPEDHLEGARPRSGLKNAFMNMANSIIGAGIIGQPYAFRQAGLLLGIILLCGLTVTVDWTIRLIVINSKLSGADSFQTTVEFCFGRPGLIAISIAQWAFAFGGMVAFCIIVGDTIPHVVASVSPSLKDMPFLWLLTDRRAVIILFVLGVSYPLSLYRDIAKLAKASTLALISMVVIVVTVIIEGIRTPDDLRGDPLHIIFSQGNGFFQAVGVISFDHNSLLIYGSLKKPTLDRFALVTHYSTGISMVMCLIMAFAGFLTFGEKTKGNVLNNFPSDNIMVNIARLCFGLNMLATLPLEAFVCRSVMTTFFFPDEPYNLSRHVIFTSALVVSSVTLSLLTCDLGAVFELIGATSACALAYILPPLCYVKLSNGNWKEKLPAYACILFGSVVLCTSVVQAMIKIMRRYAYVPQMTISFPFAFAFHFHSFVATIFYLYDAGYLEGISHDHCGFFSEPGTVPRTTSYGGLCSIYQSTFKLSIAYADCMKQSRGVNRFITCHILRSIHIHSLSSIYFSFISSLFPSYKGVSLFILIIHCWVISMFSTSVLVVFCCCVPSLVNTPASTNLARFVFISHISPENIISLPCLHSPSLGSLSSTITSNFLQLPLKYHFPHFDFSLSLNLWSLTSLKLWMKRSVRGVCRIFKWYTTSSIIGDFADLGTARREYISTVDLPNKYRHVRLDQIESIRAANVKGSEVQKVAEANKAQLSAWNNAHQTIGGDVQLEELDEMMSGQSHRAQLCDMIKSKGGQEYIHNPAVSPKGRSRSAHSSRVSKRPGRGGVVAKSHGRGGFSTTPPRAPKSMTSPHELGNISNNLFGNPPDRRRYLDPALHLDADENFPGKHDRIRKIAATSQTTKSERGSHRRGRAGTVKTRRVVDPRANFEGMLAGPSYFMAVAKEHSVSSSFGSLAPMQCATTKPVTASDRTEQEKAAKQEAHNQEQTSHIEAVLEGGIKADNGPKTNEDTGAIVVEEQHDKEAVFLEPNTKSTAADPWAIQVISHPFDSITAGPTDLGEHKTDKGFRSSLPKPFLESEESTLLIDLMRKGRSPSNPTSPLQARQDDSGKNEEPGSSFMAISPPPIQMLLPDVAASSTCANKVQISLDRTSNGAIKSALDILIDRLQKELDQVNEIIEGSPEPVEPTSIGTYLLSRKQQLEREIAEAIEMESEIVLPFSALTLENTSHRQLKDERSASHDILSLEAPRTSMDKKQEAPPIFNINLPHESSGAPDIALQQASPIPNHTPAIPTPTSSTFTYPACDIIGDHLLPGRYSSSTKSDLETPKVTSGNSSLHGFSPTHGSFVMREPTSPSHVAVSVDDNCSIKKLQVRDTPNIPENEATQKDMQSAPKLSQRSVESRNLHTPLQHQALYSAETQQHSSSLPHPAEGGGSSSYPIIAATYTDAQYQSQRTALGPHSLSSTASRVPRDPSEQTNSVSLSVEPNFPISAATMQYSGKFFQHQEQKAVSQSPSTSTSVAERPLGGLIKPLTPTFVPNFPISASTLQYSCAVSNVTSQAGQENRDPRPARATGKYSEAPNPPQINNLPRLSGLQNSKWAIPSGPSISAKGAQKNHTAPQPGKGSGGINRFVEEMARHGVAVSKRTMEESDPNNTTSSKR</sequence>
<reference evidence="11 12" key="1">
    <citation type="submission" date="2015-07" db="EMBL/GenBank/DDBJ databases">
        <title>Emmonsia species relationships and genome sequence.</title>
        <authorList>
            <consortium name="The Broad Institute Genomics Platform"/>
            <person name="Cuomo C.A."/>
            <person name="Munoz J.F."/>
            <person name="Imamovic A."/>
            <person name="Priest M.E."/>
            <person name="Young S."/>
            <person name="Clay O.K."/>
            <person name="McEwen J.G."/>
        </authorList>
    </citation>
    <scope>NUCLEOTIDE SEQUENCE [LARGE SCALE GENOMIC DNA]</scope>
    <source>
        <strain evidence="11 12">UAMH 9510</strain>
    </source>
</reference>
<feature type="compositionally biased region" description="Basic and acidic residues" evidence="8">
    <location>
        <begin position="1196"/>
        <end position="1205"/>
    </location>
</feature>
<feature type="compositionally biased region" description="Polar residues" evidence="8">
    <location>
        <begin position="110"/>
        <end position="121"/>
    </location>
</feature>
<feature type="compositionally biased region" description="Polar residues" evidence="8">
    <location>
        <begin position="1185"/>
        <end position="1194"/>
    </location>
</feature>
<feature type="region of interest" description="Disordered" evidence="8">
    <location>
        <begin position="1461"/>
        <end position="1495"/>
    </location>
</feature>
<feature type="transmembrane region" description="Helical" evidence="9">
    <location>
        <begin position="520"/>
        <end position="542"/>
    </location>
</feature>
<dbReference type="Pfam" id="PF01490">
    <property type="entry name" value="Aa_trans"/>
    <property type="match status" value="1"/>
</dbReference>
<evidence type="ECO:0000256" key="7">
    <source>
        <dbReference type="ARBA" id="ARBA00023136"/>
    </source>
</evidence>
<feature type="transmembrane region" description="Helical" evidence="9">
    <location>
        <begin position="381"/>
        <end position="404"/>
    </location>
</feature>
<feature type="compositionally biased region" description="Acidic residues" evidence="8">
    <location>
        <begin position="78"/>
        <end position="90"/>
    </location>
</feature>
<keyword evidence="12" id="KW-1185">Reference proteome</keyword>
<feature type="transmembrane region" description="Helical" evidence="9">
    <location>
        <begin position="667"/>
        <end position="690"/>
    </location>
</feature>
<evidence type="ECO:0000256" key="2">
    <source>
        <dbReference type="ARBA" id="ARBA00008066"/>
    </source>
</evidence>
<keyword evidence="4 9" id="KW-0812">Transmembrane</keyword>
<keyword evidence="7 9" id="KW-0472">Membrane</keyword>